<dbReference type="AlphaFoldDB" id="A0A811JX02"/>
<dbReference type="Pfam" id="PF07572">
    <property type="entry name" value="BCNT"/>
    <property type="match status" value="1"/>
</dbReference>
<dbReference type="OrthoDB" id="445677at2759"/>
<feature type="compositionally biased region" description="Basic and acidic residues" evidence="3">
    <location>
        <begin position="66"/>
        <end position="78"/>
    </location>
</feature>
<dbReference type="PROSITE" id="PS51279">
    <property type="entry name" value="BCNT_C"/>
    <property type="match status" value="1"/>
</dbReference>
<sequence length="188" mass="21491">MSLLDVEDSYNSDEDEDYVEPADAPKDVNAALIAIAEAKEKNTEDEPTKDADSLWADFLADDDASTSEKKEDKPKEEENVVKKVYDFAGERVEVEVKPKPASNPFKRNSTKSGLDSVLSALKKPKKMSVLDKSKHDWGKFVVEENIEADLEKHTKSKDSYLDKQRFMSSVDQSRFEKEKQQRELNRRQ</sequence>
<dbReference type="InterPro" id="IPR011421">
    <property type="entry name" value="BCNT-C"/>
</dbReference>
<dbReference type="PANTHER" id="PTHR48295:SF1">
    <property type="entry name" value="SWR1-COMPLEX PROTEIN 5"/>
    <property type="match status" value="1"/>
</dbReference>
<protein>
    <recommendedName>
        <fullName evidence="1">Craniofacial development protein 1</fullName>
    </recommendedName>
    <alternativeName>
        <fullName evidence="2">Bucentaur</fullName>
    </alternativeName>
</protein>
<feature type="compositionally biased region" description="Basic and acidic residues" evidence="3">
    <location>
        <begin position="173"/>
        <end position="188"/>
    </location>
</feature>
<gene>
    <name evidence="5" type="ORF">BOKJ2_LOCUS2369</name>
</gene>
<proteinExistence type="predicted"/>
<evidence type="ECO:0000256" key="3">
    <source>
        <dbReference type="SAM" id="MobiDB-lite"/>
    </source>
</evidence>
<name>A0A811JX02_9BILA</name>
<dbReference type="Proteomes" id="UP000614601">
    <property type="component" value="Unassembled WGS sequence"/>
</dbReference>
<comment type="caution">
    <text evidence="5">The sequence shown here is derived from an EMBL/GenBank/DDBJ whole genome shotgun (WGS) entry which is preliminary data.</text>
</comment>
<feature type="region of interest" description="Disordered" evidence="3">
    <location>
        <begin position="37"/>
        <end position="78"/>
    </location>
</feature>
<feature type="domain" description="BCNT-C" evidence="4">
    <location>
        <begin position="108"/>
        <end position="188"/>
    </location>
</feature>
<evidence type="ECO:0000256" key="2">
    <source>
        <dbReference type="ARBA" id="ARBA00030244"/>
    </source>
</evidence>
<organism evidence="5 6">
    <name type="scientific">Bursaphelenchus okinawaensis</name>
    <dbReference type="NCBI Taxonomy" id="465554"/>
    <lineage>
        <taxon>Eukaryota</taxon>
        <taxon>Metazoa</taxon>
        <taxon>Ecdysozoa</taxon>
        <taxon>Nematoda</taxon>
        <taxon>Chromadorea</taxon>
        <taxon>Rhabditida</taxon>
        <taxon>Tylenchina</taxon>
        <taxon>Tylenchomorpha</taxon>
        <taxon>Aphelenchoidea</taxon>
        <taxon>Aphelenchoididae</taxon>
        <taxon>Bursaphelenchus</taxon>
    </lineage>
</organism>
<dbReference type="EMBL" id="CAJFDH010000001">
    <property type="protein sequence ID" value="CAD5207781.1"/>
    <property type="molecule type" value="Genomic_DNA"/>
</dbReference>
<evidence type="ECO:0000313" key="5">
    <source>
        <dbReference type="EMBL" id="CAD5207781.1"/>
    </source>
</evidence>
<dbReference type="InterPro" id="IPR027124">
    <property type="entry name" value="Swc5/CFDP1/2"/>
</dbReference>
<dbReference type="Proteomes" id="UP000783686">
    <property type="component" value="Unassembled WGS sequence"/>
</dbReference>
<keyword evidence="6" id="KW-1185">Reference proteome</keyword>
<feature type="region of interest" description="Disordered" evidence="3">
    <location>
        <begin position="151"/>
        <end position="188"/>
    </location>
</feature>
<feature type="compositionally biased region" description="Acidic residues" evidence="3">
    <location>
        <begin position="1"/>
        <end position="20"/>
    </location>
</feature>
<dbReference type="EMBL" id="CAJFCW020000001">
    <property type="protein sequence ID" value="CAG9086621.1"/>
    <property type="molecule type" value="Genomic_DNA"/>
</dbReference>
<dbReference type="PANTHER" id="PTHR48295">
    <property type="entry name" value="CRANIOFACIAL DEVELOPMENT PROTEIN 1"/>
    <property type="match status" value="1"/>
</dbReference>
<feature type="compositionally biased region" description="Basic and acidic residues" evidence="3">
    <location>
        <begin position="151"/>
        <end position="165"/>
    </location>
</feature>
<reference evidence="5" key="1">
    <citation type="submission" date="2020-09" db="EMBL/GenBank/DDBJ databases">
        <authorList>
            <person name="Kikuchi T."/>
        </authorList>
    </citation>
    <scope>NUCLEOTIDE SEQUENCE</scope>
    <source>
        <strain evidence="5">SH1</strain>
    </source>
</reference>
<accession>A0A811JX02</accession>
<feature type="compositionally biased region" description="Basic and acidic residues" evidence="3">
    <location>
        <begin position="37"/>
        <end position="52"/>
    </location>
</feature>
<evidence type="ECO:0000256" key="1">
    <source>
        <dbReference type="ARBA" id="ARBA00019033"/>
    </source>
</evidence>
<feature type="region of interest" description="Disordered" evidence="3">
    <location>
        <begin position="1"/>
        <end position="25"/>
    </location>
</feature>
<evidence type="ECO:0000259" key="4">
    <source>
        <dbReference type="PROSITE" id="PS51279"/>
    </source>
</evidence>
<evidence type="ECO:0000313" key="6">
    <source>
        <dbReference type="Proteomes" id="UP000614601"/>
    </source>
</evidence>